<dbReference type="RefSeq" id="WP_344388008.1">
    <property type="nucleotide sequence ID" value="NZ_BAAASJ010000016.1"/>
</dbReference>
<accession>A0ABN3QGX0</accession>
<proteinExistence type="predicted"/>
<comment type="caution">
    <text evidence="1">The sequence shown here is derived from an EMBL/GenBank/DDBJ whole genome shotgun (WGS) entry which is preliminary data.</text>
</comment>
<evidence type="ECO:0000313" key="2">
    <source>
        <dbReference type="Proteomes" id="UP001500151"/>
    </source>
</evidence>
<keyword evidence="2" id="KW-1185">Reference proteome</keyword>
<dbReference type="EMBL" id="BAAASJ010000016">
    <property type="protein sequence ID" value="GAA2625394.1"/>
    <property type="molecule type" value="Genomic_DNA"/>
</dbReference>
<protein>
    <submittedName>
        <fullName evidence="1">Uncharacterized protein</fullName>
    </submittedName>
</protein>
<organism evidence="1 2">
    <name type="scientific">Streptomyces vastus</name>
    <dbReference type="NCBI Taxonomy" id="285451"/>
    <lineage>
        <taxon>Bacteria</taxon>
        <taxon>Bacillati</taxon>
        <taxon>Actinomycetota</taxon>
        <taxon>Actinomycetes</taxon>
        <taxon>Kitasatosporales</taxon>
        <taxon>Streptomycetaceae</taxon>
        <taxon>Streptomyces</taxon>
    </lineage>
</organism>
<evidence type="ECO:0000313" key="1">
    <source>
        <dbReference type="EMBL" id="GAA2625394.1"/>
    </source>
</evidence>
<dbReference type="Proteomes" id="UP001500151">
    <property type="component" value="Unassembled WGS sequence"/>
</dbReference>
<gene>
    <name evidence="1" type="ORF">GCM10010307_12420</name>
</gene>
<reference evidence="1 2" key="1">
    <citation type="journal article" date="2019" name="Int. J. Syst. Evol. Microbiol.">
        <title>The Global Catalogue of Microorganisms (GCM) 10K type strain sequencing project: providing services to taxonomists for standard genome sequencing and annotation.</title>
        <authorList>
            <consortium name="The Broad Institute Genomics Platform"/>
            <consortium name="The Broad Institute Genome Sequencing Center for Infectious Disease"/>
            <person name="Wu L."/>
            <person name="Ma J."/>
        </authorList>
    </citation>
    <scope>NUCLEOTIDE SEQUENCE [LARGE SCALE GENOMIC DNA]</scope>
    <source>
        <strain evidence="1 2">JCM 4524</strain>
    </source>
</reference>
<sequence length="565" mass="60189">MRMRARPYLHCAPVPGGVYFSGARTQFVLKGWDHLFKVADVCVPLLEQGTTEDELVAALGTERARPVVRHLTNGLHVHGMLLNEDVLRGDGPSNEDRERYAGSLAYLESVCAHPYAAFARIRAARVVLFGPAEAVRPAARGLDRAGVGQVLVPDIADLGACGEADVVLWCGTDEETQATGLRLHGAGRIPEGVPVVPVLLDDRVLQAGPVVRDADRYPILSAFRRRALGWAQGQGLEPAARPVADAMIGAIAGQLVLDVLAGIDEGGAVHVVHGAELIAERVLLGTADMADERLSTLEGVSAESVPDADDAIERVNALTVRWKGLFTPARAEQTLPQMPLAIREMELRAGTAGRITVWAPDQRSATVGAALEVLRCSGPTVEGGTGAAGLTEECWLLDGVLRLLADEAEAVHTAASESEETARIRRILQDWQPGSLTTHLSQVPGLDWRLARVVLADNGQVLGAAWAPDADTAVREALSTALARSQVNASRDGGGDVPLLRTDSVNFADAEQIRALREQVGRLTAARGVSYEGRPLRTDPALGEIPFWSGPVKARQLTQEPQHAG</sequence>
<name>A0ABN3QGX0_9ACTN</name>